<feature type="region of interest" description="Disordered" evidence="1">
    <location>
        <begin position="1"/>
        <end position="36"/>
    </location>
</feature>
<organism evidence="2 3">
    <name type="scientific">Phialemonium thermophilum</name>
    <dbReference type="NCBI Taxonomy" id="223376"/>
    <lineage>
        <taxon>Eukaryota</taxon>
        <taxon>Fungi</taxon>
        <taxon>Dikarya</taxon>
        <taxon>Ascomycota</taxon>
        <taxon>Pezizomycotina</taxon>
        <taxon>Sordariomycetes</taxon>
        <taxon>Sordariomycetidae</taxon>
        <taxon>Cephalothecales</taxon>
        <taxon>Cephalothecaceae</taxon>
        <taxon>Phialemonium</taxon>
    </lineage>
</organism>
<name>A0ABR3XDS1_9PEZI</name>
<feature type="region of interest" description="Disordered" evidence="1">
    <location>
        <begin position="68"/>
        <end position="101"/>
    </location>
</feature>
<feature type="region of interest" description="Disordered" evidence="1">
    <location>
        <begin position="203"/>
        <end position="255"/>
    </location>
</feature>
<feature type="region of interest" description="Disordered" evidence="1">
    <location>
        <begin position="423"/>
        <end position="445"/>
    </location>
</feature>
<feature type="compositionally biased region" description="Basic residues" evidence="1">
    <location>
        <begin position="244"/>
        <end position="254"/>
    </location>
</feature>
<reference evidence="2 3" key="1">
    <citation type="journal article" date="2024" name="Commun. Biol.">
        <title>Comparative genomic analysis of thermophilic fungi reveals convergent evolutionary adaptations and gene losses.</title>
        <authorList>
            <person name="Steindorff A.S."/>
            <person name="Aguilar-Pontes M.V."/>
            <person name="Robinson A.J."/>
            <person name="Andreopoulos B."/>
            <person name="LaButti K."/>
            <person name="Kuo A."/>
            <person name="Mondo S."/>
            <person name="Riley R."/>
            <person name="Otillar R."/>
            <person name="Haridas S."/>
            <person name="Lipzen A."/>
            <person name="Grimwood J."/>
            <person name="Schmutz J."/>
            <person name="Clum A."/>
            <person name="Reid I.D."/>
            <person name="Moisan M.C."/>
            <person name="Butler G."/>
            <person name="Nguyen T.T.M."/>
            <person name="Dewar K."/>
            <person name="Conant G."/>
            <person name="Drula E."/>
            <person name="Henrissat B."/>
            <person name="Hansel C."/>
            <person name="Singer S."/>
            <person name="Hutchinson M.I."/>
            <person name="de Vries R.P."/>
            <person name="Natvig D.O."/>
            <person name="Powell A.J."/>
            <person name="Tsang A."/>
            <person name="Grigoriev I.V."/>
        </authorList>
    </citation>
    <scope>NUCLEOTIDE SEQUENCE [LARGE SCALE GENOMIC DNA]</scope>
    <source>
        <strain evidence="2 3">ATCC 24622</strain>
    </source>
</reference>
<evidence type="ECO:0000313" key="2">
    <source>
        <dbReference type="EMBL" id="KAL1873822.1"/>
    </source>
</evidence>
<dbReference type="Proteomes" id="UP001586593">
    <property type="component" value="Unassembled WGS sequence"/>
</dbReference>
<feature type="compositionally biased region" description="Basic and acidic residues" evidence="1">
    <location>
        <begin position="88"/>
        <end position="99"/>
    </location>
</feature>
<comment type="caution">
    <text evidence="2">The sequence shown here is derived from an EMBL/GenBank/DDBJ whole genome shotgun (WGS) entry which is preliminary data.</text>
</comment>
<accession>A0ABR3XDS1</accession>
<evidence type="ECO:0000313" key="3">
    <source>
        <dbReference type="Proteomes" id="UP001586593"/>
    </source>
</evidence>
<evidence type="ECO:0000256" key="1">
    <source>
        <dbReference type="SAM" id="MobiDB-lite"/>
    </source>
</evidence>
<sequence>MMPKDQPAPRLATFSRSPDKLDLCANPSESSTAKQERDLFEKRKILLLRGDWVSVGMQKPIPVKFDTEDRRWSKSQESTSRRIRHLGPKYDHSEEHSRDYPAASEHFRSARLRGQSIPLRPSTNAPTPPGSQAPSRRGIILRHSSRTSSSEGSRETKRRRHKKERNCLLLPPSSPVGVLHPIPQRPVPCSLLTVKLFGSDDFDSNRAKVSQPKSLPSSLNYGDDENWRERAALSGSHSPSQHGLHGKNTPRRMRFSPGVSELKQDVSVRKGWAFNVSGFPLSTPHPPAPLMNPYQSSKSPLRDETTRTASPVGSCLNDNVLNKDSTTFFAHSRLDMETMESEKLRKGVLETTGGKANVIPSLASSGSQGDLLCGISDVATADVDTRDLMDCCNRRFSSSVTHINKETSFSPLSLTSLTKLGHSSTHLDTEPSISEPRQGELCKQGSCAPYHEGRQLFSDQASFAVQAPEYQTGEMASAEYFKFAQPKRFVGKLSSTMEKQPALAVSPVTMVKKRDDEGDQGNGVGTVEPVLETYRNIVVTLSKNLKKNTGSLKSQSLRFLEPWRPNDEEQWHFLTSESKVKDERLSGLTSGSNMAHCENFWGLGPCWYPTAAVFQARVNLAVRFAPFSLFPSIVST</sequence>
<feature type="region of interest" description="Disordered" evidence="1">
    <location>
        <begin position="115"/>
        <end position="169"/>
    </location>
</feature>
<keyword evidence="3" id="KW-1185">Reference proteome</keyword>
<proteinExistence type="predicted"/>
<feature type="compositionally biased region" description="Polar residues" evidence="1">
    <location>
        <begin position="207"/>
        <end position="220"/>
    </location>
</feature>
<dbReference type="EMBL" id="JAZHXJ010000116">
    <property type="protein sequence ID" value="KAL1873822.1"/>
    <property type="molecule type" value="Genomic_DNA"/>
</dbReference>
<protein>
    <submittedName>
        <fullName evidence="2">Uncharacterized protein</fullName>
    </submittedName>
</protein>
<gene>
    <name evidence="2" type="ORF">VTK73DRAFT_737</name>
</gene>